<dbReference type="RefSeq" id="WP_071611508.1">
    <property type="nucleotide sequence ID" value="NZ_CP015756.1"/>
</dbReference>
<gene>
    <name evidence="5" type="ORF">A7L45_03615</name>
</gene>
<sequence>MYSESIILKEILEAREKRARTQTKLISMFKTTLVSFTLNIPGQEKNNNIFKKAHELGINLLEKELGIQNVKVVNKVVNFTVAGTEAFLNIDMDPIQLKKITVSIEEKSDLGRIFDFDVINTNGEQISRRQLNLAQRKCLLCNENAKVCGRSRKHSIDDLLIKIYQVINAHK</sequence>
<dbReference type="STRING" id="1552.A7L45_03615"/>
<name>A0A1J0GCY0_9CLOT</name>
<protein>
    <recommendedName>
        <fullName evidence="1">citrate lyase holo-[acyl-carrier protein] synthase</fullName>
        <ecNumber evidence="1">2.7.7.61</ecNumber>
    </recommendedName>
</protein>
<organism evidence="5 6">
    <name type="scientific">Clostridium estertheticum subsp. estertheticum</name>
    <dbReference type="NCBI Taxonomy" id="1552"/>
    <lineage>
        <taxon>Bacteria</taxon>
        <taxon>Bacillati</taxon>
        <taxon>Bacillota</taxon>
        <taxon>Clostridia</taxon>
        <taxon>Eubacteriales</taxon>
        <taxon>Clostridiaceae</taxon>
        <taxon>Clostridium</taxon>
    </lineage>
</organism>
<dbReference type="EC" id="2.7.7.61" evidence="1"/>
<evidence type="ECO:0000313" key="6">
    <source>
        <dbReference type="Proteomes" id="UP000182569"/>
    </source>
</evidence>
<keyword evidence="6" id="KW-1185">Reference proteome</keyword>
<keyword evidence="2" id="KW-0808">Transferase</keyword>
<keyword evidence="3" id="KW-0548">Nucleotidyltransferase</keyword>
<dbReference type="GO" id="GO:0050519">
    <property type="term" value="F:holo-citrate lyase synthase activity"/>
    <property type="evidence" value="ECO:0007669"/>
    <property type="project" value="UniProtKB-EC"/>
</dbReference>
<dbReference type="Proteomes" id="UP000182569">
    <property type="component" value="Chromosome"/>
</dbReference>
<evidence type="ECO:0000256" key="1">
    <source>
        <dbReference type="ARBA" id="ARBA00012524"/>
    </source>
</evidence>
<reference evidence="6" key="1">
    <citation type="journal article" date="2016" name="Front. Microbiol.">
        <title>Complete Genome Sequence of Clostridium estertheticum DSM 8809, a Microbe Identified in Spoiled Vacuum Packed Beef.</title>
        <authorList>
            <person name="Yu Z."/>
            <person name="Gunn L."/>
            <person name="Brennan E."/>
            <person name="Reid R."/>
            <person name="Wall P.G."/>
            <person name="Gaora O.P."/>
            <person name="Hurley D."/>
            <person name="Bolton D."/>
            <person name="Fanning S."/>
        </authorList>
    </citation>
    <scope>NUCLEOTIDE SEQUENCE [LARGE SCALE GENOMIC DNA]</scope>
    <source>
        <strain evidence="6">DSM 8809</strain>
    </source>
</reference>
<dbReference type="InterPro" id="IPR005551">
    <property type="entry name" value="CitX"/>
</dbReference>
<dbReference type="OrthoDB" id="3196716at2"/>
<evidence type="ECO:0000313" key="5">
    <source>
        <dbReference type="EMBL" id="APC39212.1"/>
    </source>
</evidence>
<dbReference type="GO" id="GO:0051191">
    <property type="term" value="P:prosthetic group biosynthetic process"/>
    <property type="evidence" value="ECO:0007669"/>
    <property type="project" value="InterPro"/>
</dbReference>
<dbReference type="AlphaFoldDB" id="A0A1J0GCY0"/>
<dbReference type="Pfam" id="PF03802">
    <property type="entry name" value="CitX"/>
    <property type="match status" value="1"/>
</dbReference>
<dbReference type="EMBL" id="CP015756">
    <property type="protein sequence ID" value="APC39212.1"/>
    <property type="molecule type" value="Genomic_DNA"/>
</dbReference>
<evidence type="ECO:0000256" key="4">
    <source>
        <dbReference type="ARBA" id="ARBA00048574"/>
    </source>
</evidence>
<accession>A0A1J0GCY0</accession>
<dbReference type="KEGG" id="ceu:A7L45_03615"/>
<comment type="catalytic activity">
    <reaction evidence="4">
        <text>apo-[citrate lyase ACP] + 2'-(5''-triphospho-alpha-D-ribosyl)-3'-dephospho-CoA = holo-[citrate lyase ACP] + diphosphate</text>
        <dbReference type="Rhea" id="RHEA:16333"/>
        <dbReference type="Rhea" id="RHEA-COMP:10157"/>
        <dbReference type="Rhea" id="RHEA-COMP:10158"/>
        <dbReference type="ChEBI" id="CHEBI:29999"/>
        <dbReference type="ChEBI" id="CHEBI:33019"/>
        <dbReference type="ChEBI" id="CHEBI:61378"/>
        <dbReference type="ChEBI" id="CHEBI:82683"/>
        <dbReference type="EC" id="2.7.7.61"/>
    </reaction>
</comment>
<evidence type="ECO:0000256" key="2">
    <source>
        <dbReference type="ARBA" id="ARBA00022679"/>
    </source>
</evidence>
<proteinExistence type="predicted"/>
<dbReference type="NCBIfam" id="TIGR03124">
    <property type="entry name" value="citrate_citX"/>
    <property type="match status" value="1"/>
</dbReference>
<evidence type="ECO:0000256" key="3">
    <source>
        <dbReference type="ARBA" id="ARBA00022695"/>
    </source>
</evidence>